<dbReference type="PANTHER" id="PTHR12151:SF25">
    <property type="entry name" value="LINALOOL DEHYDRATASE_ISOMERASE DOMAIN-CONTAINING PROTEIN"/>
    <property type="match status" value="1"/>
</dbReference>
<dbReference type="Gene3D" id="3.40.30.10">
    <property type="entry name" value="Glutaredoxin"/>
    <property type="match status" value="1"/>
</dbReference>
<sequence>MKHFKFIVFLLVLSCQNDSKKLPVLSYKIDSSGNKAPYSITYSGFTNQLNKPFNSKNIDNKVFVSNFFFTHCPSICPPIRQKLIEVANTFKNDNDFIIISHTIDPENDSIPVLKSYAEATGIPNDKWQFLYADVNKAKAQANQFMTNFRAKKDGTDFYHSSYVSLVDKKQAIRGFYNILVSKEVTRLKGDISILLSE</sequence>
<feature type="binding site" evidence="3">
    <location>
        <position position="76"/>
    </location>
    <ligand>
        <name>Cu cation</name>
        <dbReference type="ChEBI" id="CHEBI:23378"/>
    </ligand>
</feature>
<dbReference type="OrthoDB" id="9811998at2"/>
<comment type="similarity">
    <text evidence="1">Belongs to the SCO1/2 family.</text>
</comment>
<gene>
    <name evidence="6" type="ORF">C1H87_04795</name>
</gene>
<dbReference type="EMBL" id="CP025791">
    <property type="protein sequence ID" value="AUP78066.1"/>
    <property type="molecule type" value="Genomic_DNA"/>
</dbReference>
<evidence type="ECO:0000256" key="2">
    <source>
        <dbReference type="ARBA" id="ARBA00023008"/>
    </source>
</evidence>
<evidence type="ECO:0000313" key="7">
    <source>
        <dbReference type="Proteomes" id="UP000235826"/>
    </source>
</evidence>
<dbReference type="InterPro" id="IPR013766">
    <property type="entry name" value="Thioredoxin_domain"/>
</dbReference>
<dbReference type="InterPro" id="IPR003782">
    <property type="entry name" value="SCO1/SenC"/>
</dbReference>
<evidence type="ECO:0000313" key="6">
    <source>
        <dbReference type="EMBL" id="AUP78066.1"/>
    </source>
</evidence>
<evidence type="ECO:0000256" key="3">
    <source>
        <dbReference type="PIRSR" id="PIRSR603782-1"/>
    </source>
</evidence>
<keyword evidence="2 3" id="KW-0186">Copper</keyword>
<name>A0A2K9PM07_9FLAO</name>
<dbReference type="RefSeq" id="WP_102754724.1">
    <property type="nucleotide sequence ID" value="NZ_CP025791.1"/>
</dbReference>
<proteinExistence type="inferred from homology"/>
<dbReference type="Pfam" id="PF02630">
    <property type="entry name" value="SCO1-SenC"/>
    <property type="match status" value="1"/>
</dbReference>
<evidence type="ECO:0000256" key="4">
    <source>
        <dbReference type="PIRSR" id="PIRSR603782-2"/>
    </source>
</evidence>
<dbReference type="PROSITE" id="PS51352">
    <property type="entry name" value="THIOREDOXIN_2"/>
    <property type="match status" value="1"/>
</dbReference>
<dbReference type="AlphaFoldDB" id="A0A2K9PM07"/>
<reference evidence="6 7" key="1">
    <citation type="submission" date="2018-01" db="EMBL/GenBank/DDBJ databases">
        <title>Complete genome sequence of Flavivirga eckloniae ECD14 isolated from seaweed Ecklonia cava.</title>
        <authorList>
            <person name="Lee J.H."/>
            <person name="Baik K.S."/>
            <person name="Seong C.N."/>
        </authorList>
    </citation>
    <scope>NUCLEOTIDE SEQUENCE [LARGE SCALE GENOMIC DNA]</scope>
    <source>
        <strain evidence="6 7">ECD14</strain>
    </source>
</reference>
<feature type="domain" description="Thioredoxin" evidence="5">
    <location>
        <begin position="16"/>
        <end position="171"/>
    </location>
</feature>
<dbReference type="CDD" id="cd02968">
    <property type="entry name" value="SCO"/>
    <property type="match status" value="1"/>
</dbReference>
<keyword evidence="7" id="KW-1185">Reference proteome</keyword>
<dbReference type="PANTHER" id="PTHR12151">
    <property type="entry name" value="ELECTRON TRANSPORT PROTIN SCO1/SENC FAMILY MEMBER"/>
    <property type="match status" value="1"/>
</dbReference>
<dbReference type="Proteomes" id="UP000235826">
    <property type="component" value="Chromosome"/>
</dbReference>
<feature type="disulfide bond" description="Redox-active" evidence="4">
    <location>
        <begin position="72"/>
        <end position="76"/>
    </location>
</feature>
<dbReference type="GO" id="GO:0046872">
    <property type="term" value="F:metal ion binding"/>
    <property type="evidence" value="ECO:0007669"/>
    <property type="project" value="UniProtKB-KW"/>
</dbReference>
<keyword evidence="4" id="KW-1015">Disulfide bond</keyword>
<feature type="binding site" evidence="3">
    <location>
        <position position="72"/>
    </location>
    <ligand>
        <name>Cu cation</name>
        <dbReference type="ChEBI" id="CHEBI:23378"/>
    </ligand>
</feature>
<feature type="binding site" evidence="3">
    <location>
        <position position="159"/>
    </location>
    <ligand>
        <name>Cu cation</name>
        <dbReference type="ChEBI" id="CHEBI:23378"/>
    </ligand>
</feature>
<protein>
    <submittedName>
        <fullName evidence="6">SCO family protein</fullName>
    </submittedName>
</protein>
<evidence type="ECO:0000256" key="1">
    <source>
        <dbReference type="ARBA" id="ARBA00010996"/>
    </source>
</evidence>
<dbReference type="KEGG" id="fek:C1H87_04795"/>
<accession>A0A2K9PM07</accession>
<keyword evidence="3" id="KW-0479">Metal-binding</keyword>
<dbReference type="SUPFAM" id="SSF52833">
    <property type="entry name" value="Thioredoxin-like"/>
    <property type="match status" value="1"/>
</dbReference>
<dbReference type="InterPro" id="IPR036249">
    <property type="entry name" value="Thioredoxin-like_sf"/>
</dbReference>
<evidence type="ECO:0000259" key="5">
    <source>
        <dbReference type="PROSITE" id="PS51352"/>
    </source>
</evidence>
<organism evidence="6 7">
    <name type="scientific">Flavivirga eckloniae</name>
    <dbReference type="NCBI Taxonomy" id="1803846"/>
    <lineage>
        <taxon>Bacteria</taxon>
        <taxon>Pseudomonadati</taxon>
        <taxon>Bacteroidota</taxon>
        <taxon>Flavobacteriia</taxon>
        <taxon>Flavobacteriales</taxon>
        <taxon>Flavobacteriaceae</taxon>
        <taxon>Flavivirga</taxon>
    </lineage>
</organism>